<gene>
    <name evidence="3" type="ORF">ACFOX3_03120</name>
</gene>
<dbReference type="EMBL" id="JBHSCX010000003">
    <property type="protein sequence ID" value="MFC4361276.1"/>
    <property type="molecule type" value="Genomic_DNA"/>
</dbReference>
<dbReference type="Proteomes" id="UP001595840">
    <property type="component" value="Unassembled WGS sequence"/>
</dbReference>
<dbReference type="PROSITE" id="PS51257">
    <property type="entry name" value="PROKAR_LIPOPROTEIN"/>
    <property type="match status" value="1"/>
</dbReference>
<feature type="domain" description="DUF4349" evidence="2">
    <location>
        <begin position="51"/>
        <end position="254"/>
    </location>
</feature>
<evidence type="ECO:0000259" key="2">
    <source>
        <dbReference type="Pfam" id="PF14257"/>
    </source>
</evidence>
<name>A0ABV8V064_9GAMM</name>
<comment type="caution">
    <text evidence="3">The sequence shown here is derived from an EMBL/GenBank/DDBJ whole genome shotgun (WGS) entry which is preliminary data.</text>
</comment>
<sequence length="266" mass="29713">MRLRHFASLIIIAAIATGCSKSDSPEAEHFRSNDAVMAIAPKQQQARGQYLAYEHSATVELAEAKIPPAFNALVEHCQKFSQSCTMMHSELQGGEYANGYLRFRVAPADVDKMFELVSKYGEVTRQSTNVDDLQDAIVDGGKRIELLQAYQQRLLALEAQASKDIESLIKVASELSRVQSDLEYALGEKAKLLQRVNQDIVSIQLTKLTNTGFWAPIFESASDFGDNFSDAIATMITALAYIFPWLILLLLSLMLTTFAWRKLKRK</sequence>
<reference evidence="4" key="1">
    <citation type="journal article" date="2019" name="Int. J. Syst. Evol. Microbiol.">
        <title>The Global Catalogue of Microorganisms (GCM) 10K type strain sequencing project: providing services to taxonomists for standard genome sequencing and annotation.</title>
        <authorList>
            <consortium name="The Broad Institute Genomics Platform"/>
            <consortium name="The Broad Institute Genome Sequencing Center for Infectious Disease"/>
            <person name="Wu L."/>
            <person name="Ma J."/>
        </authorList>
    </citation>
    <scope>NUCLEOTIDE SEQUENCE [LARGE SCALE GENOMIC DNA]</scope>
    <source>
        <strain evidence="4">CECT 8570</strain>
    </source>
</reference>
<dbReference type="Pfam" id="PF14257">
    <property type="entry name" value="DUF4349"/>
    <property type="match status" value="1"/>
</dbReference>
<evidence type="ECO:0000313" key="4">
    <source>
        <dbReference type="Proteomes" id="UP001595840"/>
    </source>
</evidence>
<keyword evidence="1" id="KW-0472">Membrane</keyword>
<protein>
    <submittedName>
        <fullName evidence="3">DUF4349 domain-containing protein</fullName>
    </submittedName>
</protein>
<keyword evidence="1" id="KW-1133">Transmembrane helix</keyword>
<evidence type="ECO:0000313" key="3">
    <source>
        <dbReference type="EMBL" id="MFC4361276.1"/>
    </source>
</evidence>
<feature type="transmembrane region" description="Helical" evidence="1">
    <location>
        <begin position="238"/>
        <end position="260"/>
    </location>
</feature>
<proteinExistence type="predicted"/>
<keyword evidence="1" id="KW-0812">Transmembrane</keyword>
<organism evidence="3 4">
    <name type="scientific">Simiduia curdlanivorans</name>
    <dbReference type="NCBI Taxonomy" id="1492769"/>
    <lineage>
        <taxon>Bacteria</taxon>
        <taxon>Pseudomonadati</taxon>
        <taxon>Pseudomonadota</taxon>
        <taxon>Gammaproteobacteria</taxon>
        <taxon>Cellvibrionales</taxon>
        <taxon>Cellvibrionaceae</taxon>
        <taxon>Simiduia</taxon>
    </lineage>
</organism>
<dbReference type="InterPro" id="IPR025645">
    <property type="entry name" value="DUF4349"/>
</dbReference>
<accession>A0ABV8V064</accession>
<keyword evidence="4" id="KW-1185">Reference proteome</keyword>
<evidence type="ECO:0000256" key="1">
    <source>
        <dbReference type="SAM" id="Phobius"/>
    </source>
</evidence>
<dbReference type="RefSeq" id="WP_290259991.1">
    <property type="nucleotide sequence ID" value="NZ_JAUFQG010000004.1"/>
</dbReference>